<gene>
    <name evidence="10" type="ORF">HOLleu_13065</name>
</gene>
<dbReference type="GO" id="GO:0008146">
    <property type="term" value="F:sulfotransferase activity"/>
    <property type="evidence" value="ECO:0007669"/>
    <property type="project" value="InterPro"/>
</dbReference>
<evidence type="ECO:0000256" key="3">
    <source>
        <dbReference type="ARBA" id="ARBA00022692"/>
    </source>
</evidence>
<evidence type="ECO:0000313" key="11">
    <source>
        <dbReference type="Proteomes" id="UP001152320"/>
    </source>
</evidence>
<evidence type="ECO:0000256" key="2">
    <source>
        <dbReference type="ARBA" id="ARBA00022679"/>
    </source>
</evidence>
<evidence type="ECO:0000256" key="6">
    <source>
        <dbReference type="ARBA" id="ARBA00023034"/>
    </source>
</evidence>
<keyword evidence="3 9" id="KW-0812">Transmembrane</keyword>
<dbReference type="Proteomes" id="UP001152320">
    <property type="component" value="Chromosome 5"/>
</dbReference>
<dbReference type="OrthoDB" id="10393919at2759"/>
<keyword evidence="8" id="KW-0325">Glycoprotein</keyword>
<dbReference type="InterPro" id="IPR027417">
    <property type="entry name" value="P-loop_NTPase"/>
</dbReference>
<protein>
    <submittedName>
        <fullName evidence="10">Heparin sulfate O-sulfotransferase</fullName>
    </submittedName>
</protein>
<dbReference type="EMBL" id="JAIZAY010000005">
    <property type="protein sequence ID" value="KAJ8042083.1"/>
    <property type="molecule type" value="Genomic_DNA"/>
</dbReference>
<reference evidence="10" key="1">
    <citation type="submission" date="2021-10" db="EMBL/GenBank/DDBJ databases">
        <title>Tropical sea cucumber genome reveals ecological adaptation and Cuvierian tubules defense mechanism.</title>
        <authorList>
            <person name="Chen T."/>
        </authorList>
    </citation>
    <scope>NUCLEOTIDE SEQUENCE</scope>
    <source>
        <strain evidence="10">Nanhai2018</strain>
        <tissue evidence="10">Muscle</tissue>
    </source>
</reference>
<organism evidence="10 11">
    <name type="scientific">Holothuria leucospilota</name>
    <name type="common">Black long sea cucumber</name>
    <name type="synonym">Mertensiothuria leucospilota</name>
    <dbReference type="NCBI Taxonomy" id="206669"/>
    <lineage>
        <taxon>Eukaryota</taxon>
        <taxon>Metazoa</taxon>
        <taxon>Echinodermata</taxon>
        <taxon>Eleutherozoa</taxon>
        <taxon>Echinozoa</taxon>
        <taxon>Holothuroidea</taxon>
        <taxon>Aspidochirotacea</taxon>
        <taxon>Aspidochirotida</taxon>
        <taxon>Holothuriidae</taxon>
        <taxon>Holothuria</taxon>
    </lineage>
</organism>
<feature type="transmembrane region" description="Helical" evidence="9">
    <location>
        <begin position="12"/>
        <end position="40"/>
    </location>
</feature>
<evidence type="ECO:0000256" key="8">
    <source>
        <dbReference type="ARBA" id="ARBA00023180"/>
    </source>
</evidence>
<keyword evidence="5 9" id="KW-1133">Transmembrane helix</keyword>
<evidence type="ECO:0000256" key="4">
    <source>
        <dbReference type="ARBA" id="ARBA00022968"/>
    </source>
</evidence>
<dbReference type="PANTHER" id="PTHR12129:SF15">
    <property type="entry name" value="URONYL 2-SULFOTRANSFERASE"/>
    <property type="match status" value="1"/>
</dbReference>
<evidence type="ECO:0000313" key="10">
    <source>
        <dbReference type="EMBL" id="KAJ8042083.1"/>
    </source>
</evidence>
<accession>A0A9Q1CC91</accession>
<comment type="caution">
    <text evidence="10">The sequence shown here is derived from an EMBL/GenBank/DDBJ whole genome shotgun (WGS) entry which is preliminary data.</text>
</comment>
<evidence type="ECO:0000256" key="5">
    <source>
        <dbReference type="ARBA" id="ARBA00022989"/>
    </source>
</evidence>
<comment type="subcellular location">
    <subcellularLocation>
        <location evidence="1">Golgi apparatus membrane</location>
        <topology evidence="1">Single-pass type II membrane protein</topology>
    </subcellularLocation>
</comment>
<keyword evidence="7 9" id="KW-0472">Membrane</keyword>
<keyword evidence="2" id="KW-0808">Transferase</keyword>
<dbReference type="AlphaFoldDB" id="A0A9Q1CC91"/>
<sequence>MSSQAPKNVFKVGLLRCALNCSITALILSIASIIIASYALSFSNVLPVPVKYVGFFTDTKSANIEKNLIDELEEEPKPFDSRRVRRMQESFLKNFFNFRKTVDDTTVVFLSVPLCGGDIFPGLVEKLPHFRHVAEFTEQYPALPNVSDTWSEMRTFMRDFIDKSPKPLFLYIERGSVPIIEDKNIHYVSLICDPVKRLLENYRVDHLGDDLQYVLPPKQRMRTKPVSFETCFHQKRPECYGQGVQSFIIQHFCDHKTSCLSSNLNKPLNASIQTARKFKAIGTLEQFPLFLKFIEKELPTYFSGISQLFVRDDDFEAFRSKNGPLGEPSQANVTAQTFRTLQQHIWPDYGFYWKVRQMFNVQTLKTVK</sequence>
<evidence type="ECO:0000256" key="1">
    <source>
        <dbReference type="ARBA" id="ARBA00004323"/>
    </source>
</evidence>
<proteinExistence type="predicted"/>
<evidence type="ECO:0000256" key="9">
    <source>
        <dbReference type="SAM" id="Phobius"/>
    </source>
</evidence>
<evidence type="ECO:0000256" key="7">
    <source>
        <dbReference type="ARBA" id="ARBA00023136"/>
    </source>
</evidence>
<dbReference type="InterPro" id="IPR007734">
    <property type="entry name" value="Heparan_SO4_2-O-STrfase"/>
</dbReference>
<dbReference type="Gene3D" id="3.40.50.300">
    <property type="entry name" value="P-loop containing nucleotide triphosphate hydrolases"/>
    <property type="match status" value="1"/>
</dbReference>
<keyword evidence="6" id="KW-0333">Golgi apparatus</keyword>
<dbReference type="PANTHER" id="PTHR12129">
    <property type="entry name" value="HEPARAN SULFATE 2-O-SULFOTRANSFERASE"/>
    <property type="match status" value="1"/>
</dbReference>
<keyword evidence="4" id="KW-0735">Signal-anchor</keyword>
<name>A0A9Q1CC91_HOLLE</name>
<keyword evidence="11" id="KW-1185">Reference proteome</keyword>
<dbReference type="GO" id="GO:0000139">
    <property type="term" value="C:Golgi membrane"/>
    <property type="evidence" value="ECO:0007669"/>
    <property type="project" value="UniProtKB-SubCell"/>
</dbReference>